<dbReference type="GeneID" id="103055136"/>
<gene>
    <name evidence="4" type="primary">LOC103055136</name>
</gene>
<dbReference type="GO" id="GO:0045892">
    <property type="term" value="P:negative regulation of DNA-templated transcription"/>
    <property type="evidence" value="ECO:0007669"/>
    <property type="project" value="TreeGrafter"/>
</dbReference>
<dbReference type="OrthoDB" id="9909793at2759"/>
<evidence type="ECO:0000256" key="1">
    <source>
        <dbReference type="SAM" id="Coils"/>
    </source>
</evidence>
<feature type="region of interest" description="Disordered" evidence="2">
    <location>
        <begin position="210"/>
        <end position="235"/>
    </location>
</feature>
<sequence length="835" mass="95250">MYSPGSGPSAMKVQRPKESSRPGGAQRRSRSPSPWSRHHRSPPSRRSSHRSRRSPSPRRCSRSFLRLTASERICLSKVEGPDLTTIGKEKRYSLDQPSYSLRRHSRSPGRRSESSVKKYLRILAENDQYGIGTPDRKILSDRLSSPADSLSDVDRDDLADGPIFSRVLSHPWNLERGFSREENPSSPFSMRHDEDYYSRDIFISQLDRSTNNEHLQYQSRENDRDGERESKSFQYDRDDRLFDESIKRQDLLAETQKYCKQSLNRSPRLMYLDEDFRKLERIRRKREVDELSRNVSTDYPMLDSTSPEQSSESRYHYRSEKTPAMPTKSILKKRLDDSSIQDSGNFLKEKEPHESTSEYINQHGDFLLPHERASQDGSGFSCILGTMTDSTYQEKRLYPFPDNIEDEDKFLYGDDDGDSNNCLYSQKLMLSGKKELVGEKVNSPPPASLSVKPDTVEESRSEYEKIRDLLKTIGLDIGVAEIGKLAARTEERLHGKKTAYSPDHHSVAIHKAETWERHCRLSDVHSPESRQKHSLSPAGSFPSSKTVSPVLKSEPNNISALGQNNPTGVSEQPGVSGFLIPSAPPSFLDIPSGPISDSWHDVPYFSTFAPTQLAPNCAPLPVASPGYDVYQHYMGYATSDWCAQQVKPVCSNKPGLVKLKRKCTKPNLRIIPTVAISKKTSKIKKNEAVSTTALYSHLLPQLSQPSLKDTKGRISDERNRTSQKQKVIEEREKLKLEQELQQKKLYYQRIELNRLSKQQVEMLRKKRKEEDPLLVELSRLKENIAKEVAQLEMNVKAVKEKQSELDKVAHILGMNVFEKSQKLSSENKDSSENNL</sequence>
<dbReference type="RefSeq" id="XP_025024025.1">
    <property type="nucleotide sequence ID" value="XM_025168257.1"/>
</dbReference>
<feature type="compositionally biased region" description="Polar residues" evidence="2">
    <location>
        <begin position="554"/>
        <end position="570"/>
    </location>
</feature>
<dbReference type="PANTHER" id="PTHR15577:SF2">
    <property type="entry name" value="ZINC FINGER PROTEIN 318"/>
    <property type="match status" value="1"/>
</dbReference>
<feature type="region of interest" description="Disordered" evidence="2">
    <location>
        <begin position="297"/>
        <end position="323"/>
    </location>
</feature>
<dbReference type="AlphaFoldDB" id="A0A9F5IGI5"/>
<feature type="compositionally biased region" description="Basic and acidic residues" evidence="2">
    <location>
        <begin position="220"/>
        <end position="235"/>
    </location>
</feature>
<feature type="compositionally biased region" description="Polar residues" evidence="2">
    <location>
        <begin position="210"/>
        <end position="219"/>
    </location>
</feature>
<organism evidence="3 4">
    <name type="scientific">Python bivittatus</name>
    <name type="common">Burmese python</name>
    <name type="synonym">Python molurus bivittatus</name>
    <dbReference type="NCBI Taxonomy" id="176946"/>
    <lineage>
        <taxon>Eukaryota</taxon>
        <taxon>Metazoa</taxon>
        <taxon>Chordata</taxon>
        <taxon>Craniata</taxon>
        <taxon>Vertebrata</taxon>
        <taxon>Euteleostomi</taxon>
        <taxon>Lepidosauria</taxon>
        <taxon>Squamata</taxon>
        <taxon>Bifurcata</taxon>
        <taxon>Unidentata</taxon>
        <taxon>Episquamata</taxon>
        <taxon>Toxicofera</taxon>
        <taxon>Serpentes</taxon>
        <taxon>Henophidia</taxon>
        <taxon>Pythonidae</taxon>
        <taxon>Python</taxon>
    </lineage>
</organism>
<feature type="region of interest" description="Disordered" evidence="2">
    <location>
        <begin position="1"/>
        <end position="63"/>
    </location>
</feature>
<feature type="compositionally biased region" description="Basic residues" evidence="2">
    <location>
        <begin position="36"/>
        <end position="61"/>
    </location>
</feature>
<name>A0A9F5IGI5_PYTBI</name>
<dbReference type="Proteomes" id="UP000695026">
    <property type="component" value="Unplaced"/>
</dbReference>
<feature type="compositionally biased region" description="Basic and acidic residues" evidence="2">
    <location>
        <begin position="311"/>
        <end position="321"/>
    </location>
</feature>
<proteinExistence type="predicted"/>
<dbReference type="PANTHER" id="PTHR15577">
    <property type="entry name" value="ZINC FINGER CONTAINING PROTEIN"/>
    <property type="match status" value="1"/>
</dbReference>
<feature type="region of interest" description="Disordered" evidence="2">
    <location>
        <begin position="522"/>
        <end position="571"/>
    </location>
</feature>
<feature type="coiled-coil region" evidence="1">
    <location>
        <begin position="774"/>
        <end position="808"/>
    </location>
</feature>
<dbReference type="InterPro" id="IPR055309">
    <property type="entry name" value="Znf318-like"/>
</dbReference>
<feature type="compositionally biased region" description="Polar residues" evidence="2">
    <location>
        <begin position="297"/>
        <end position="310"/>
    </location>
</feature>
<accession>A0A9F5IGI5</accession>
<dbReference type="GO" id="GO:0045893">
    <property type="term" value="P:positive regulation of DNA-templated transcription"/>
    <property type="evidence" value="ECO:0007669"/>
    <property type="project" value="TreeGrafter"/>
</dbReference>
<dbReference type="OMA" id="LSHPWNL"/>
<reference evidence="4" key="1">
    <citation type="submission" date="2025-08" db="UniProtKB">
        <authorList>
            <consortium name="RefSeq"/>
        </authorList>
    </citation>
    <scope>IDENTIFICATION</scope>
    <source>
        <tissue evidence="4">Liver</tissue>
    </source>
</reference>
<feature type="compositionally biased region" description="Basic and acidic residues" evidence="2">
    <location>
        <begin position="522"/>
        <end position="531"/>
    </location>
</feature>
<keyword evidence="3" id="KW-1185">Reference proteome</keyword>
<dbReference type="KEGG" id="pbi:103055136"/>
<evidence type="ECO:0000313" key="4">
    <source>
        <dbReference type="RefSeq" id="XP_025024025.1"/>
    </source>
</evidence>
<protein>
    <submittedName>
        <fullName evidence="4">Zinc finger protein 318-like</fullName>
    </submittedName>
</protein>
<evidence type="ECO:0000313" key="3">
    <source>
        <dbReference type="Proteomes" id="UP000695026"/>
    </source>
</evidence>
<evidence type="ECO:0000256" key="2">
    <source>
        <dbReference type="SAM" id="MobiDB-lite"/>
    </source>
</evidence>
<feature type="region of interest" description="Disordered" evidence="2">
    <location>
        <begin position="95"/>
        <end position="115"/>
    </location>
</feature>
<keyword evidence="1" id="KW-0175">Coiled coil</keyword>
<dbReference type="GO" id="GO:0005654">
    <property type="term" value="C:nucleoplasm"/>
    <property type="evidence" value="ECO:0007669"/>
    <property type="project" value="TreeGrafter"/>
</dbReference>